<dbReference type="Proteomes" id="UP001321460">
    <property type="component" value="Chromosome"/>
</dbReference>
<organism evidence="2 3">
    <name type="scientific">Treponema paraluiscuniculi</name>
    <dbReference type="NCBI Taxonomy" id="53435"/>
    <lineage>
        <taxon>Bacteria</taxon>
        <taxon>Pseudomonadati</taxon>
        <taxon>Spirochaetota</taxon>
        <taxon>Spirochaetia</taxon>
        <taxon>Spirochaetales</taxon>
        <taxon>Treponemataceae</taxon>
        <taxon>Treponema</taxon>
    </lineage>
</organism>
<evidence type="ECO:0000313" key="2">
    <source>
        <dbReference type="EMBL" id="WKC72624.1"/>
    </source>
</evidence>
<keyword evidence="3" id="KW-1185">Reference proteome</keyword>
<accession>A0ABY9E4F2</accession>
<gene>
    <name evidence="2" type="ORF">TPLL2_0766a</name>
</gene>
<reference evidence="2 3" key="1">
    <citation type="submission" date="2022-05" db="EMBL/GenBank/DDBJ databases">
        <title>Treponema leporis L2 test.</title>
        <authorList>
            <person name="Cejkova D."/>
        </authorList>
    </citation>
    <scope>NUCLEOTIDE SEQUENCE [LARGE SCALE GENOMIC DNA]</scope>
    <source>
        <strain evidence="2 3">L2</strain>
    </source>
</reference>
<dbReference type="EMBL" id="CP097901">
    <property type="protein sequence ID" value="WKC72624.1"/>
    <property type="molecule type" value="Genomic_DNA"/>
</dbReference>
<name>A0ABY9E4F2_9SPIR</name>
<protein>
    <submittedName>
        <fullName evidence="2">Uncharacterized protein</fullName>
    </submittedName>
</protein>
<evidence type="ECO:0000256" key="1">
    <source>
        <dbReference type="SAM" id="MobiDB-lite"/>
    </source>
</evidence>
<proteinExistence type="predicted"/>
<sequence length="51" mass="5511">MCIGTTPPEKAGARLPRGGGLRPATPAERGLVFFLRACYAARQSPRKKELL</sequence>
<evidence type="ECO:0000313" key="3">
    <source>
        <dbReference type="Proteomes" id="UP001321460"/>
    </source>
</evidence>
<feature type="region of interest" description="Disordered" evidence="1">
    <location>
        <begin position="1"/>
        <end position="22"/>
    </location>
</feature>